<organism evidence="3">
    <name type="scientific">Fagus sylvatica</name>
    <name type="common">Beechnut</name>
    <dbReference type="NCBI Taxonomy" id="28930"/>
    <lineage>
        <taxon>Eukaryota</taxon>
        <taxon>Viridiplantae</taxon>
        <taxon>Streptophyta</taxon>
        <taxon>Embryophyta</taxon>
        <taxon>Tracheophyta</taxon>
        <taxon>Spermatophyta</taxon>
        <taxon>Magnoliopsida</taxon>
        <taxon>eudicotyledons</taxon>
        <taxon>Gunneridae</taxon>
        <taxon>Pentapetalae</taxon>
        <taxon>rosids</taxon>
        <taxon>fabids</taxon>
        <taxon>Fagales</taxon>
        <taxon>Fagaceae</taxon>
        <taxon>Fagus</taxon>
    </lineage>
</organism>
<reference evidence="3" key="1">
    <citation type="submission" date="2018-02" db="EMBL/GenBank/DDBJ databases">
        <authorList>
            <person name="Cohen D.B."/>
            <person name="Kent A.D."/>
        </authorList>
    </citation>
    <scope>NUCLEOTIDE SEQUENCE</scope>
</reference>
<feature type="region of interest" description="Disordered" evidence="1">
    <location>
        <begin position="216"/>
        <end position="245"/>
    </location>
</feature>
<dbReference type="InterPro" id="IPR050796">
    <property type="entry name" value="SCF_F-box_component"/>
</dbReference>
<accession>A0A2N9I1B1</accession>
<dbReference type="EMBL" id="OIVN01004475">
    <property type="protein sequence ID" value="SPD17651.1"/>
    <property type="molecule type" value="Genomic_DNA"/>
</dbReference>
<gene>
    <name evidence="3" type="ORF">FSB_LOCUS45533</name>
</gene>
<dbReference type="PANTHER" id="PTHR31672">
    <property type="entry name" value="BNACNNG10540D PROTEIN"/>
    <property type="match status" value="1"/>
</dbReference>
<dbReference type="InterPro" id="IPR017451">
    <property type="entry name" value="F-box-assoc_interact_dom"/>
</dbReference>
<proteinExistence type="predicted"/>
<dbReference type="InterPro" id="IPR006527">
    <property type="entry name" value="F-box-assoc_dom_typ1"/>
</dbReference>
<evidence type="ECO:0000313" key="3">
    <source>
        <dbReference type="EMBL" id="SPD17651.1"/>
    </source>
</evidence>
<sequence length="313" mass="35435">MSQPKQLSSEHLPYDVVFDILTRLPVKSLVRFSIRKFKMLSIRRLTDPSAPAVIGLAYHSQNNDFKILRVVCDRESNVPLAVAEVYTLSTDSWRRFVISLRSIDYIDALPCLFFNGALHSLANHESDKFILSFDVNDEMFREIMLPQNYLDEVVDDVLDLAFERLAVFKGSLALFVFFLDAPGNSICHIWVMREYGVVESWTKISVPLDSVNNFDGCTDSDKPEPSAGPPKPDRSRRRLNHGGGSAVPVFGTVNQVQFCYREVRVQNHRRDLVAARGWCARRWCWSHEIGAGGATESCVVLVDHEIETGRLAV</sequence>
<dbReference type="PANTHER" id="PTHR31672:SF13">
    <property type="entry name" value="F-BOX PROTEIN CPR30-LIKE"/>
    <property type="match status" value="1"/>
</dbReference>
<dbReference type="AlphaFoldDB" id="A0A2N9I1B1"/>
<protein>
    <recommendedName>
        <fullName evidence="2">F-box associated beta-propeller type 1 domain-containing protein</fullName>
    </recommendedName>
</protein>
<dbReference type="NCBIfam" id="TIGR01640">
    <property type="entry name" value="F_box_assoc_1"/>
    <property type="match status" value="1"/>
</dbReference>
<dbReference type="Pfam" id="PF07734">
    <property type="entry name" value="FBA_1"/>
    <property type="match status" value="1"/>
</dbReference>
<evidence type="ECO:0000256" key="1">
    <source>
        <dbReference type="SAM" id="MobiDB-lite"/>
    </source>
</evidence>
<feature type="domain" description="F-box associated beta-propeller type 1" evidence="2">
    <location>
        <begin position="53"/>
        <end position="206"/>
    </location>
</feature>
<name>A0A2N9I1B1_FAGSY</name>
<evidence type="ECO:0000259" key="2">
    <source>
        <dbReference type="Pfam" id="PF07734"/>
    </source>
</evidence>